<sequence>MNKKILRYFTLTALIAVIVLGVWYFTKPYDYRVTFESKTLPGTINQSLKLWVKSLDNSKIIESNSLNNIKQNFNYNDDSYTYNWILDNKHDSLTKVTVNITGSKSNISNRISHIFKNTKLKQRSKDNIHDFMTLLQSHLESHDVKIIGEAVSPEVYCAYLSFQTEQMLKANEMMKSYNYLSTELLKNKIELQGNPMVEITKWDKKKDSIYFNFCFPIVEIDSLPKHPKIKYKTIKSQKSIKAIYHGNYISSDRAWYKLLHYAEKKNIELNSKPIEVFHNNPMYGREDRNWKTEIYMPIKE</sequence>
<dbReference type="InterPro" id="IPR029442">
    <property type="entry name" value="GyrI-like"/>
</dbReference>
<keyword evidence="4" id="KW-1185">Reference proteome</keyword>
<dbReference type="InterPro" id="IPR011256">
    <property type="entry name" value="Reg_factor_effector_dom_sf"/>
</dbReference>
<keyword evidence="1" id="KW-1133">Transmembrane helix</keyword>
<feature type="domain" description="GyrI-like small molecule binding" evidence="2">
    <location>
        <begin position="173"/>
        <end position="299"/>
    </location>
</feature>
<proteinExistence type="predicted"/>
<organism evidence="3 4">
    <name type="scientific">Mesohalobacter halotolerans</name>
    <dbReference type="NCBI Taxonomy" id="1883405"/>
    <lineage>
        <taxon>Bacteria</taxon>
        <taxon>Pseudomonadati</taxon>
        <taxon>Bacteroidota</taxon>
        <taxon>Flavobacteriia</taxon>
        <taxon>Flavobacteriales</taxon>
        <taxon>Flavobacteriaceae</taxon>
        <taxon>Mesohalobacter</taxon>
    </lineage>
</organism>
<evidence type="ECO:0000313" key="4">
    <source>
        <dbReference type="Proteomes" id="UP000306552"/>
    </source>
</evidence>
<dbReference type="Gene3D" id="3.20.80.10">
    <property type="entry name" value="Regulatory factor, effector binding domain"/>
    <property type="match status" value="1"/>
</dbReference>
<accession>A0A4U5TQF0</accession>
<gene>
    <name evidence="3" type="ORF">FCN74_10250</name>
</gene>
<dbReference type="SUPFAM" id="SSF55136">
    <property type="entry name" value="Probable bacterial effector-binding domain"/>
    <property type="match status" value="1"/>
</dbReference>
<dbReference type="EMBL" id="SWMU01000004">
    <property type="protein sequence ID" value="TKS55678.1"/>
    <property type="molecule type" value="Genomic_DNA"/>
</dbReference>
<evidence type="ECO:0000256" key="1">
    <source>
        <dbReference type="SAM" id="Phobius"/>
    </source>
</evidence>
<dbReference type="RefSeq" id="WP_138932506.1">
    <property type="nucleotide sequence ID" value="NZ_SWMU01000004.1"/>
</dbReference>
<evidence type="ECO:0000259" key="2">
    <source>
        <dbReference type="Pfam" id="PF06445"/>
    </source>
</evidence>
<reference evidence="3 4" key="1">
    <citation type="submission" date="2019-04" db="EMBL/GenBank/DDBJ databases">
        <title>Psychroflexus halotolerans sp. nov., isolated from a marine solar saltern.</title>
        <authorList>
            <person name="Feng X."/>
        </authorList>
    </citation>
    <scope>NUCLEOTIDE SEQUENCE [LARGE SCALE GENOMIC DNA]</scope>
    <source>
        <strain evidence="3 4">WDS2C27</strain>
    </source>
</reference>
<dbReference type="Proteomes" id="UP000306552">
    <property type="component" value="Unassembled WGS sequence"/>
</dbReference>
<keyword evidence="1" id="KW-0812">Transmembrane</keyword>
<comment type="caution">
    <text evidence="3">The sequence shown here is derived from an EMBL/GenBank/DDBJ whole genome shotgun (WGS) entry which is preliminary data.</text>
</comment>
<evidence type="ECO:0000313" key="3">
    <source>
        <dbReference type="EMBL" id="TKS55678.1"/>
    </source>
</evidence>
<dbReference type="Pfam" id="PF06445">
    <property type="entry name" value="GyrI-like"/>
    <property type="match status" value="1"/>
</dbReference>
<name>A0A4U5TQF0_9FLAO</name>
<dbReference type="OrthoDB" id="1421367at2"/>
<keyword evidence="1" id="KW-0472">Membrane</keyword>
<dbReference type="AlphaFoldDB" id="A0A4U5TQF0"/>
<protein>
    <submittedName>
        <fullName evidence="3">AraC family transcriptional regulator</fullName>
    </submittedName>
</protein>
<feature type="transmembrane region" description="Helical" evidence="1">
    <location>
        <begin position="5"/>
        <end position="25"/>
    </location>
</feature>